<reference evidence="1 2" key="1">
    <citation type="submission" date="2016-04" db="EMBL/GenBank/DDBJ databases">
        <title>The genome of Intoshia linei affirms orthonectids as highly simplified spiralians.</title>
        <authorList>
            <person name="Mikhailov K.V."/>
            <person name="Slusarev G.S."/>
            <person name="Nikitin M.A."/>
            <person name="Logacheva M.D."/>
            <person name="Penin A."/>
            <person name="Aleoshin V."/>
            <person name="Panchin Y.V."/>
        </authorList>
    </citation>
    <scope>NUCLEOTIDE SEQUENCE [LARGE SCALE GENOMIC DNA]</scope>
    <source>
        <strain evidence="1">Intl2013</strain>
        <tissue evidence="1">Whole animal</tissue>
    </source>
</reference>
<sequence length="47" mass="5420">MSVSEKAKEASYLVAQLIANYVTSYNRRESYNACLLCYRKNHSMPES</sequence>
<organism evidence="1 2">
    <name type="scientific">Intoshia linei</name>
    <dbReference type="NCBI Taxonomy" id="1819745"/>
    <lineage>
        <taxon>Eukaryota</taxon>
        <taxon>Metazoa</taxon>
        <taxon>Spiralia</taxon>
        <taxon>Lophotrochozoa</taxon>
        <taxon>Mesozoa</taxon>
        <taxon>Orthonectida</taxon>
        <taxon>Rhopaluridae</taxon>
        <taxon>Intoshia</taxon>
    </lineage>
</organism>
<accession>A0A177ASN9</accession>
<dbReference type="EMBL" id="LWCA01001757">
    <property type="protein sequence ID" value="OAF64552.1"/>
    <property type="molecule type" value="Genomic_DNA"/>
</dbReference>
<comment type="caution">
    <text evidence="1">The sequence shown here is derived from an EMBL/GenBank/DDBJ whole genome shotgun (WGS) entry which is preliminary data.</text>
</comment>
<evidence type="ECO:0000313" key="2">
    <source>
        <dbReference type="Proteomes" id="UP000078046"/>
    </source>
</evidence>
<proteinExistence type="predicted"/>
<keyword evidence="2" id="KW-1185">Reference proteome</keyword>
<protein>
    <submittedName>
        <fullName evidence="1">Uncharacterized protein</fullName>
    </submittedName>
</protein>
<gene>
    <name evidence="1" type="ORF">A3Q56_07744</name>
</gene>
<name>A0A177ASN9_9BILA</name>
<dbReference type="Proteomes" id="UP000078046">
    <property type="component" value="Unassembled WGS sequence"/>
</dbReference>
<dbReference type="AlphaFoldDB" id="A0A177ASN9"/>
<evidence type="ECO:0000313" key="1">
    <source>
        <dbReference type="EMBL" id="OAF64552.1"/>
    </source>
</evidence>